<dbReference type="InterPro" id="IPR035706">
    <property type="entry name" value="AAA_9"/>
</dbReference>
<sequence length="117" mass="13228">MLKEGGRWAESVKLLDFKLQGLVGDTLVGAAAVAYIGPFTAKYRRDLIIHWVMLCQNDKIPISKNYDLIKNTVDAHQVLKWQNEGLPRDSHSTENALIVKKARKWPLFIDPQGQASK</sequence>
<feature type="domain" description="Dynein heavy chain coiled coil stalk" evidence="1">
    <location>
        <begin position="4"/>
        <end position="48"/>
    </location>
</feature>
<proteinExistence type="predicted"/>
<comment type="caution">
    <text evidence="3">The sequence shown here is derived from an EMBL/GenBank/DDBJ whole genome shotgun (WGS) entry which is preliminary data.</text>
</comment>
<evidence type="ECO:0000313" key="4">
    <source>
        <dbReference type="Proteomes" id="UP001217089"/>
    </source>
</evidence>
<evidence type="ECO:0000259" key="2">
    <source>
        <dbReference type="Pfam" id="PF12781"/>
    </source>
</evidence>
<organism evidence="3 4">
    <name type="scientific">Tegillarca granosa</name>
    <name type="common">Malaysian cockle</name>
    <name type="synonym">Anadara granosa</name>
    <dbReference type="NCBI Taxonomy" id="220873"/>
    <lineage>
        <taxon>Eukaryota</taxon>
        <taxon>Metazoa</taxon>
        <taxon>Spiralia</taxon>
        <taxon>Lophotrochozoa</taxon>
        <taxon>Mollusca</taxon>
        <taxon>Bivalvia</taxon>
        <taxon>Autobranchia</taxon>
        <taxon>Pteriomorphia</taxon>
        <taxon>Arcoida</taxon>
        <taxon>Arcoidea</taxon>
        <taxon>Arcidae</taxon>
        <taxon>Tegillarca</taxon>
    </lineage>
</organism>
<gene>
    <name evidence="3" type="ORF">KUTeg_013146</name>
</gene>
<dbReference type="Pfam" id="PF12777">
    <property type="entry name" value="MT"/>
    <property type="match status" value="1"/>
</dbReference>
<dbReference type="PANTHER" id="PTHR22878:SF69">
    <property type="entry name" value="DYNEIN HEAVY CHAIN"/>
    <property type="match status" value="1"/>
</dbReference>
<accession>A0ABQ9ESU8</accession>
<protein>
    <submittedName>
        <fullName evidence="3">Uncharacterized protein</fullName>
    </submittedName>
</protein>
<dbReference type="PANTHER" id="PTHR22878">
    <property type="entry name" value="DYNEIN HEAVY CHAIN 6, AXONEMAL-LIKE-RELATED"/>
    <property type="match status" value="1"/>
</dbReference>
<dbReference type="InterPro" id="IPR027417">
    <property type="entry name" value="P-loop_NTPase"/>
</dbReference>
<keyword evidence="4" id="KW-1185">Reference proteome</keyword>
<dbReference type="InterPro" id="IPR024743">
    <property type="entry name" value="Dynein_HC_stalk"/>
</dbReference>
<feature type="domain" description="Dynein heavy chain ATP-binding dynein motor region" evidence="2">
    <location>
        <begin position="80"/>
        <end position="117"/>
    </location>
</feature>
<name>A0ABQ9ESU8_TEGGR</name>
<reference evidence="3 4" key="1">
    <citation type="submission" date="2022-12" db="EMBL/GenBank/DDBJ databases">
        <title>Chromosome-level genome of Tegillarca granosa.</title>
        <authorList>
            <person name="Kim J."/>
        </authorList>
    </citation>
    <scope>NUCLEOTIDE SEQUENCE [LARGE SCALE GENOMIC DNA]</scope>
    <source>
        <strain evidence="3">Teg-2019</strain>
        <tissue evidence="3">Adductor muscle</tissue>
    </source>
</reference>
<dbReference type="Proteomes" id="UP001217089">
    <property type="component" value="Unassembled WGS sequence"/>
</dbReference>
<dbReference type="EMBL" id="JARBDR010000657">
    <property type="protein sequence ID" value="KAJ8308272.1"/>
    <property type="molecule type" value="Genomic_DNA"/>
</dbReference>
<dbReference type="Gene3D" id="1.20.920.20">
    <property type="match status" value="1"/>
</dbReference>
<dbReference type="Gene3D" id="3.40.50.300">
    <property type="entry name" value="P-loop containing nucleotide triphosphate hydrolases"/>
    <property type="match status" value="1"/>
</dbReference>
<evidence type="ECO:0000259" key="1">
    <source>
        <dbReference type="Pfam" id="PF12777"/>
    </source>
</evidence>
<evidence type="ECO:0000313" key="3">
    <source>
        <dbReference type="EMBL" id="KAJ8308272.1"/>
    </source>
</evidence>
<dbReference type="InterPro" id="IPR026983">
    <property type="entry name" value="DHC"/>
</dbReference>
<dbReference type="Pfam" id="PF12781">
    <property type="entry name" value="AAA_9"/>
    <property type="match status" value="1"/>
</dbReference>